<keyword evidence="2" id="KW-0489">Methyltransferase</keyword>
<organism evidence="2 3">
    <name type="scientific">Pelagihabitans pacificus</name>
    <dbReference type="NCBI Taxonomy" id="2696054"/>
    <lineage>
        <taxon>Bacteria</taxon>
        <taxon>Pseudomonadati</taxon>
        <taxon>Bacteroidota</taxon>
        <taxon>Flavobacteriia</taxon>
        <taxon>Flavobacteriales</taxon>
        <taxon>Flavobacteriaceae</taxon>
        <taxon>Pelagihabitans</taxon>
    </lineage>
</organism>
<dbReference type="SUPFAM" id="SSF53335">
    <property type="entry name" value="S-adenosyl-L-methionine-dependent methyltransferases"/>
    <property type="match status" value="1"/>
</dbReference>
<dbReference type="CDD" id="cd02440">
    <property type="entry name" value="AdoMet_MTases"/>
    <property type="match status" value="1"/>
</dbReference>
<feature type="domain" description="Methyltransferase" evidence="1">
    <location>
        <begin position="47"/>
        <end position="141"/>
    </location>
</feature>
<dbReference type="AlphaFoldDB" id="A0A967E8F8"/>
<proteinExistence type="predicted"/>
<reference evidence="2" key="1">
    <citation type="submission" date="2019-07" db="EMBL/GenBank/DDBJ databases">
        <authorList>
            <person name="De-Chao Zhang Q."/>
        </authorList>
    </citation>
    <scope>NUCLEOTIDE SEQUENCE</scope>
    <source>
        <strain evidence="2">TP-CH-4</strain>
    </source>
</reference>
<protein>
    <submittedName>
        <fullName evidence="2">Class I SAM-dependent methyltransferase</fullName>
    </submittedName>
</protein>
<dbReference type="InterPro" id="IPR041698">
    <property type="entry name" value="Methyltransf_25"/>
</dbReference>
<name>A0A967E8F8_9FLAO</name>
<dbReference type="EMBL" id="VIKU02000013">
    <property type="protein sequence ID" value="NHF61620.1"/>
    <property type="molecule type" value="Genomic_DNA"/>
</dbReference>
<gene>
    <name evidence="2" type="ORF">FK220_019880</name>
</gene>
<sequence length="247" mass="28141">MRVKEHYEKHLADFYSWMLGDLEPKSTEFQNLLSSNGVEPKTTKNAIDLGAGNGIQSIALKRLGFEVVAVDFNEQLLKELKANPNAKGVKTKLLDITQVRELESLKPELIICCGDTITHLDSKERIEKLISDCTKILTDNGHLILTFRNYTSELSDQQRFIPVKSTNDRILTCILEYEPEKVKVTDLLYEKSNGQWNQKVSSYQKVRIEPKEVVQILEENGMSIKLNQPINRMETIIANKNGLQHGI</sequence>
<reference evidence="2" key="2">
    <citation type="submission" date="2020-03" db="EMBL/GenBank/DDBJ databases">
        <title>Flavobacteriaceae bacterium strain TP-CH-4, a member of the family Flavobacteriaceae isolated from a deep-sea seamount.</title>
        <authorList>
            <person name="Zhang D.-C."/>
        </authorList>
    </citation>
    <scope>NUCLEOTIDE SEQUENCE</scope>
    <source>
        <strain evidence="2">TP-CH-4</strain>
    </source>
</reference>
<dbReference type="RefSeq" id="WP_152576115.1">
    <property type="nucleotide sequence ID" value="NZ_VIKU02000013.1"/>
</dbReference>
<dbReference type="InterPro" id="IPR029063">
    <property type="entry name" value="SAM-dependent_MTases_sf"/>
</dbReference>
<evidence type="ECO:0000313" key="3">
    <source>
        <dbReference type="Proteomes" id="UP000707206"/>
    </source>
</evidence>
<dbReference type="GO" id="GO:0032259">
    <property type="term" value="P:methylation"/>
    <property type="evidence" value="ECO:0007669"/>
    <property type="project" value="UniProtKB-KW"/>
</dbReference>
<evidence type="ECO:0000259" key="1">
    <source>
        <dbReference type="Pfam" id="PF13649"/>
    </source>
</evidence>
<dbReference type="GO" id="GO:0008168">
    <property type="term" value="F:methyltransferase activity"/>
    <property type="evidence" value="ECO:0007669"/>
    <property type="project" value="UniProtKB-KW"/>
</dbReference>
<accession>A0A967E8F8</accession>
<evidence type="ECO:0000313" key="2">
    <source>
        <dbReference type="EMBL" id="NHF61620.1"/>
    </source>
</evidence>
<dbReference type="Gene3D" id="2.20.25.110">
    <property type="entry name" value="S-adenosyl-L-methionine-dependent methyltransferases"/>
    <property type="match status" value="1"/>
</dbReference>
<dbReference type="Gene3D" id="3.40.50.150">
    <property type="entry name" value="Vaccinia Virus protein VP39"/>
    <property type="match status" value="1"/>
</dbReference>
<keyword evidence="2" id="KW-0808">Transferase</keyword>
<dbReference type="Proteomes" id="UP000707206">
    <property type="component" value="Unassembled WGS sequence"/>
</dbReference>
<comment type="caution">
    <text evidence="2">The sequence shown here is derived from an EMBL/GenBank/DDBJ whole genome shotgun (WGS) entry which is preliminary data.</text>
</comment>
<keyword evidence="3" id="KW-1185">Reference proteome</keyword>
<dbReference type="Pfam" id="PF13649">
    <property type="entry name" value="Methyltransf_25"/>
    <property type="match status" value="1"/>
</dbReference>